<proteinExistence type="predicted"/>
<gene>
    <name evidence="1" type="ORF">SCALOS_LOCUS143</name>
</gene>
<organism evidence="1 2">
    <name type="scientific">Scutellospora calospora</name>
    <dbReference type="NCBI Taxonomy" id="85575"/>
    <lineage>
        <taxon>Eukaryota</taxon>
        <taxon>Fungi</taxon>
        <taxon>Fungi incertae sedis</taxon>
        <taxon>Mucoromycota</taxon>
        <taxon>Glomeromycotina</taxon>
        <taxon>Glomeromycetes</taxon>
        <taxon>Diversisporales</taxon>
        <taxon>Gigasporaceae</taxon>
        <taxon>Scutellospora</taxon>
    </lineage>
</organism>
<comment type="caution">
    <text evidence="1">The sequence shown here is derived from an EMBL/GenBank/DDBJ whole genome shotgun (WGS) entry which is preliminary data.</text>
</comment>
<sequence length="133" mass="14855">MACFSLFTQGCCGTSYSIVPYIDPAATGIVTGLVGAGGNIGSLIFAAVFKAYVNDIRMGFMRETSAEQNTHLERRRVRDHYVKKEKLQQNVTLEEEKTRKDSDSIENKRPIDKKPFFALAFGPNLVNLFVSWA</sequence>
<keyword evidence="2" id="KW-1185">Reference proteome</keyword>
<name>A0ACA9JU75_9GLOM</name>
<reference evidence="1" key="1">
    <citation type="submission" date="2021-06" db="EMBL/GenBank/DDBJ databases">
        <authorList>
            <person name="Kallberg Y."/>
            <person name="Tangrot J."/>
            <person name="Rosling A."/>
        </authorList>
    </citation>
    <scope>NUCLEOTIDE SEQUENCE</scope>
    <source>
        <strain evidence="1">AU212A</strain>
    </source>
</reference>
<dbReference type="Proteomes" id="UP000789860">
    <property type="component" value="Unassembled WGS sequence"/>
</dbReference>
<dbReference type="EMBL" id="CAJVPM010000047">
    <property type="protein sequence ID" value="CAG8435007.1"/>
    <property type="molecule type" value="Genomic_DNA"/>
</dbReference>
<evidence type="ECO:0000313" key="2">
    <source>
        <dbReference type="Proteomes" id="UP000789860"/>
    </source>
</evidence>
<protein>
    <submittedName>
        <fullName evidence="1">4365_t:CDS:1</fullName>
    </submittedName>
</protein>
<accession>A0ACA9JU75</accession>
<evidence type="ECO:0000313" key="1">
    <source>
        <dbReference type="EMBL" id="CAG8435007.1"/>
    </source>
</evidence>